<comment type="caution">
    <text evidence="1">The sequence shown here is derived from an EMBL/GenBank/DDBJ whole genome shotgun (WGS) entry which is preliminary data.</text>
</comment>
<feature type="non-terminal residue" evidence="1">
    <location>
        <position position="122"/>
    </location>
</feature>
<proteinExistence type="predicted"/>
<evidence type="ECO:0000313" key="2">
    <source>
        <dbReference type="Proteomes" id="UP001189429"/>
    </source>
</evidence>
<keyword evidence="2" id="KW-1185">Reference proteome</keyword>
<feature type="non-terminal residue" evidence="1">
    <location>
        <position position="1"/>
    </location>
</feature>
<protein>
    <submittedName>
        <fullName evidence="1">Uncharacterized protein</fullName>
    </submittedName>
</protein>
<accession>A0ABN9PAC6</accession>
<dbReference type="EMBL" id="CAUYUJ010000174">
    <property type="protein sequence ID" value="CAK0789107.1"/>
    <property type="molecule type" value="Genomic_DNA"/>
</dbReference>
<evidence type="ECO:0000313" key="1">
    <source>
        <dbReference type="EMBL" id="CAK0789107.1"/>
    </source>
</evidence>
<sequence>VLMVLAEAKAARSRAKWVAYTGPLRWLINRIQDFHRCVQDWNLTEFQDALDSLEDCPELFTTVVSLKEGLQEIRVAAGLLRVEFSAGALNQALAIQVLDELLEHVTKLLHQEQAAENAADGK</sequence>
<gene>
    <name evidence="1" type="ORF">PCOR1329_LOCUS776</name>
</gene>
<organism evidence="1 2">
    <name type="scientific">Prorocentrum cordatum</name>
    <dbReference type="NCBI Taxonomy" id="2364126"/>
    <lineage>
        <taxon>Eukaryota</taxon>
        <taxon>Sar</taxon>
        <taxon>Alveolata</taxon>
        <taxon>Dinophyceae</taxon>
        <taxon>Prorocentrales</taxon>
        <taxon>Prorocentraceae</taxon>
        <taxon>Prorocentrum</taxon>
    </lineage>
</organism>
<reference evidence="1" key="1">
    <citation type="submission" date="2023-10" db="EMBL/GenBank/DDBJ databases">
        <authorList>
            <person name="Chen Y."/>
            <person name="Shah S."/>
            <person name="Dougan E. K."/>
            <person name="Thang M."/>
            <person name="Chan C."/>
        </authorList>
    </citation>
    <scope>NUCLEOTIDE SEQUENCE [LARGE SCALE GENOMIC DNA]</scope>
</reference>
<name>A0ABN9PAC6_9DINO</name>
<dbReference type="Proteomes" id="UP001189429">
    <property type="component" value="Unassembled WGS sequence"/>
</dbReference>